<organism evidence="2 3">
    <name type="scientific">Kibdelosporangium lantanae</name>
    <dbReference type="NCBI Taxonomy" id="1497396"/>
    <lineage>
        <taxon>Bacteria</taxon>
        <taxon>Bacillati</taxon>
        <taxon>Actinomycetota</taxon>
        <taxon>Actinomycetes</taxon>
        <taxon>Pseudonocardiales</taxon>
        <taxon>Pseudonocardiaceae</taxon>
        <taxon>Kibdelosporangium</taxon>
    </lineage>
</organism>
<dbReference type="Gene3D" id="1.10.10.10">
    <property type="entry name" value="Winged helix-like DNA-binding domain superfamily/Winged helix DNA-binding domain"/>
    <property type="match status" value="1"/>
</dbReference>
<accession>A0ABW3M889</accession>
<comment type="caution">
    <text evidence="2">The sequence shown here is derived from an EMBL/GenBank/DDBJ whole genome shotgun (WGS) entry which is preliminary data.</text>
</comment>
<evidence type="ECO:0000313" key="3">
    <source>
        <dbReference type="Proteomes" id="UP001597045"/>
    </source>
</evidence>
<dbReference type="EMBL" id="JBHTIS010000527">
    <property type="protein sequence ID" value="MFD1046115.1"/>
    <property type="molecule type" value="Genomic_DNA"/>
</dbReference>
<feature type="domain" description="Putative antitoxin VapB45-like DNA-binding HTH" evidence="1">
    <location>
        <begin position="8"/>
        <end position="80"/>
    </location>
</feature>
<dbReference type="InterPro" id="IPR007367">
    <property type="entry name" value="DUF433"/>
</dbReference>
<evidence type="ECO:0000313" key="2">
    <source>
        <dbReference type="EMBL" id="MFD1046115.1"/>
    </source>
</evidence>
<sequence length="216" mass="24425">MVDKFNDPLLTPKDVARHLGIPESTMYYWLSEEANGAPLVHKVMPEKRGWPSVPFIAVVEAYVLRALRDLGLRKHKIREAAADVRRTLDTPYALATKRITTDGVDIFVHYADDDMARVGDGQRPFREMIDGYLHYIDWDARDGFASTLRLRQYPDIAPVIIDPRFGWGAPVVASIKVPVDAVVNLWLAGESLENVAYEYDLTREQVEAICRTARAA</sequence>
<dbReference type="InterPro" id="IPR036388">
    <property type="entry name" value="WH-like_DNA-bd_sf"/>
</dbReference>
<dbReference type="Pfam" id="PF04255">
    <property type="entry name" value="DUF433"/>
    <property type="match status" value="1"/>
</dbReference>
<dbReference type="InterPro" id="IPR048708">
    <property type="entry name" value="VapB45-like_HTH"/>
</dbReference>
<dbReference type="InterPro" id="IPR009057">
    <property type="entry name" value="Homeodomain-like_sf"/>
</dbReference>
<dbReference type="Proteomes" id="UP001597045">
    <property type="component" value="Unassembled WGS sequence"/>
</dbReference>
<keyword evidence="3" id="KW-1185">Reference proteome</keyword>
<proteinExistence type="predicted"/>
<name>A0ABW3M889_9PSEU</name>
<reference evidence="3" key="1">
    <citation type="journal article" date="2019" name="Int. J. Syst. Evol. Microbiol.">
        <title>The Global Catalogue of Microorganisms (GCM) 10K type strain sequencing project: providing services to taxonomists for standard genome sequencing and annotation.</title>
        <authorList>
            <consortium name="The Broad Institute Genomics Platform"/>
            <consortium name="The Broad Institute Genome Sequencing Center for Infectious Disease"/>
            <person name="Wu L."/>
            <person name="Ma J."/>
        </authorList>
    </citation>
    <scope>NUCLEOTIDE SEQUENCE [LARGE SCALE GENOMIC DNA]</scope>
    <source>
        <strain evidence="3">JCM 31486</strain>
    </source>
</reference>
<gene>
    <name evidence="2" type="ORF">ACFQ1S_11345</name>
</gene>
<dbReference type="Pfam" id="PF21321">
    <property type="entry name" value="HTH_66"/>
    <property type="match status" value="1"/>
</dbReference>
<dbReference type="SUPFAM" id="SSF46689">
    <property type="entry name" value="Homeodomain-like"/>
    <property type="match status" value="1"/>
</dbReference>
<evidence type="ECO:0000259" key="1">
    <source>
        <dbReference type="Pfam" id="PF21321"/>
    </source>
</evidence>
<protein>
    <submittedName>
        <fullName evidence="2">DUF433 domain-containing protein</fullName>
    </submittedName>
</protein>